<name>A0ABW3U5N0_9GAMM</name>
<dbReference type="Proteomes" id="UP001597264">
    <property type="component" value="Unassembled WGS sequence"/>
</dbReference>
<organism evidence="1 2">
    <name type="scientific">Microbulbifer celer</name>
    <dbReference type="NCBI Taxonomy" id="435905"/>
    <lineage>
        <taxon>Bacteria</taxon>
        <taxon>Pseudomonadati</taxon>
        <taxon>Pseudomonadota</taxon>
        <taxon>Gammaproteobacteria</taxon>
        <taxon>Cellvibrionales</taxon>
        <taxon>Microbulbiferaceae</taxon>
        <taxon>Microbulbifer</taxon>
    </lineage>
</organism>
<gene>
    <name evidence="1" type="ORF">ACFQ2X_03775</name>
</gene>
<protein>
    <submittedName>
        <fullName evidence="1">Uncharacterized protein</fullName>
    </submittedName>
</protein>
<reference evidence="2" key="1">
    <citation type="journal article" date="2019" name="Int. J. Syst. Evol. Microbiol.">
        <title>The Global Catalogue of Microorganisms (GCM) 10K type strain sequencing project: providing services to taxonomists for standard genome sequencing and annotation.</title>
        <authorList>
            <consortium name="The Broad Institute Genomics Platform"/>
            <consortium name="The Broad Institute Genome Sequencing Center for Infectious Disease"/>
            <person name="Wu L."/>
            <person name="Ma J."/>
        </authorList>
    </citation>
    <scope>NUCLEOTIDE SEQUENCE [LARGE SCALE GENOMIC DNA]</scope>
    <source>
        <strain evidence="2">CCUG 54356</strain>
    </source>
</reference>
<dbReference type="EMBL" id="JBHTLR010000004">
    <property type="protein sequence ID" value="MFD1215706.1"/>
    <property type="molecule type" value="Genomic_DNA"/>
</dbReference>
<evidence type="ECO:0000313" key="1">
    <source>
        <dbReference type="EMBL" id="MFD1215706.1"/>
    </source>
</evidence>
<comment type="caution">
    <text evidence="1">The sequence shown here is derived from an EMBL/GenBank/DDBJ whole genome shotgun (WGS) entry which is preliminary data.</text>
</comment>
<sequence>MAQAGSKTGSRPFHMRRWLSIQQAVDHLSALSEEPLTSDDLARLAEDHQLDLYWYRPGQQLHYVDHPHTPTTELSQPLRLCPTIESDWQAIVGVLRQRPAFPAEENDTPLLRDADGNKMRITFDFNGRPEPFSGRWYPQYGELVVKRRDIERLEQRLFQSDEDSDLEPQLLLDVIWELEQLALENGNANDPSRHDLQWLAHTLSDRTQLEPAILDRVLHAAERRHQSHH</sequence>
<evidence type="ECO:0000313" key="2">
    <source>
        <dbReference type="Proteomes" id="UP001597264"/>
    </source>
</evidence>
<accession>A0ABW3U5N0</accession>
<proteinExistence type="predicted"/>
<keyword evidence="2" id="KW-1185">Reference proteome</keyword>